<accession>A0A1H0NWH5</accession>
<evidence type="ECO:0000313" key="1">
    <source>
        <dbReference type="EMBL" id="SDO96886.1"/>
    </source>
</evidence>
<dbReference type="EMBL" id="FNIJ01000019">
    <property type="protein sequence ID" value="SDO96886.1"/>
    <property type="molecule type" value="Genomic_DNA"/>
</dbReference>
<dbReference type="AlphaFoldDB" id="A0A1H0NWH5"/>
<dbReference type="STRING" id="198616.SAMN05216193_1196"/>
<name>A0A1H0NWH5_9PSED</name>
<keyword evidence="2" id="KW-1185">Reference proteome</keyword>
<evidence type="ECO:0000313" key="2">
    <source>
        <dbReference type="Proteomes" id="UP000242957"/>
    </source>
</evidence>
<protein>
    <submittedName>
        <fullName evidence="1">Uncharacterized protein</fullName>
    </submittedName>
</protein>
<dbReference type="Proteomes" id="UP000242957">
    <property type="component" value="Unassembled WGS sequence"/>
</dbReference>
<reference evidence="2" key="1">
    <citation type="submission" date="2016-10" db="EMBL/GenBank/DDBJ databases">
        <authorList>
            <person name="Varghese N."/>
            <person name="Submissions S."/>
        </authorList>
    </citation>
    <scope>NUCLEOTIDE SEQUENCE [LARGE SCALE GENOMIC DNA]</scope>
    <source>
        <strain evidence="2">JCM 21621</strain>
    </source>
</reference>
<gene>
    <name evidence="1" type="ORF">SAMN05216193_1196</name>
</gene>
<organism evidence="1 2">
    <name type="scientific">Pseudomonas jinjuensis</name>
    <dbReference type="NCBI Taxonomy" id="198616"/>
    <lineage>
        <taxon>Bacteria</taxon>
        <taxon>Pseudomonadati</taxon>
        <taxon>Pseudomonadota</taxon>
        <taxon>Gammaproteobacteria</taxon>
        <taxon>Pseudomonadales</taxon>
        <taxon>Pseudomonadaceae</taxon>
        <taxon>Pseudomonas</taxon>
    </lineage>
</organism>
<proteinExistence type="predicted"/>
<sequence length="208" mass="23453">MRFCLLTPVASPQVIRNLALLLPLLPADAEVVANDWGVVRFIRENHPSLRTIAGRILCRMIKDPRLPGRDWAMHCGFDFAPLRTLFELCGLRHMEIDTPLFADTEAFAALPLRKSVHLPYFYVAKGRMCRIGALAQSGPERFAVGRKCKKECLTLSARIERAERDDQWCSWQIGNTMFGRYSQEMLEAVIAAVDKGYVDRLVMAGDAA</sequence>